<accession>A0A914Y785</accession>
<dbReference type="Pfam" id="PF05585">
    <property type="entry name" value="DUF1758"/>
    <property type="match status" value="1"/>
</dbReference>
<dbReference type="InterPro" id="IPR043502">
    <property type="entry name" value="DNA/RNA_pol_sf"/>
</dbReference>
<dbReference type="Pfam" id="PF03564">
    <property type="entry name" value="DUF1759"/>
    <property type="match status" value="1"/>
</dbReference>
<name>A0A914Y785_9BILA</name>
<dbReference type="WBParaSite" id="PSU_v2.g14608.t1">
    <property type="protein sequence ID" value="PSU_v2.g14608.t1"/>
    <property type="gene ID" value="PSU_v2.g14608"/>
</dbReference>
<feature type="compositionally biased region" description="Basic and acidic residues" evidence="2">
    <location>
        <begin position="318"/>
        <end position="332"/>
    </location>
</feature>
<keyword evidence="4" id="KW-1185">Reference proteome</keyword>
<dbReference type="PANTHER" id="PTHR47331">
    <property type="entry name" value="PHD-TYPE DOMAIN-CONTAINING PROTEIN"/>
    <property type="match status" value="1"/>
</dbReference>
<evidence type="ECO:0000313" key="5">
    <source>
        <dbReference type="WBParaSite" id="PSU_v2.g14608.t1"/>
    </source>
</evidence>
<evidence type="ECO:0000259" key="3">
    <source>
        <dbReference type="Pfam" id="PF05585"/>
    </source>
</evidence>
<dbReference type="PANTHER" id="PTHR47331:SF5">
    <property type="entry name" value="RIBONUCLEASE H"/>
    <property type="match status" value="1"/>
</dbReference>
<protein>
    <submittedName>
        <fullName evidence="5">Peptidase aspartic putative domain-containing protein</fullName>
    </submittedName>
</protein>
<dbReference type="AlphaFoldDB" id="A0A914Y785"/>
<dbReference type="InterPro" id="IPR005312">
    <property type="entry name" value="DUF1759"/>
</dbReference>
<reference evidence="5" key="1">
    <citation type="submission" date="2022-11" db="UniProtKB">
        <authorList>
            <consortium name="WormBaseParasite"/>
        </authorList>
    </citation>
    <scope>IDENTIFICATION</scope>
</reference>
<evidence type="ECO:0000313" key="4">
    <source>
        <dbReference type="Proteomes" id="UP000887577"/>
    </source>
</evidence>
<feature type="region of interest" description="Disordered" evidence="2">
    <location>
        <begin position="309"/>
        <end position="332"/>
    </location>
</feature>
<keyword evidence="1" id="KW-0175">Coiled coil</keyword>
<dbReference type="Proteomes" id="UP000887577">
    <property type="component" value="Unplaced"/>
</dbReference>
<sequence>MASFTRLKKELETCAERLVKNSKNANDKTTPTDAALFSRHIIECKTDIMILESLLEEFDKIILKIENLSDTSDDPNITAKCEVLAYGSTSNPTGYIKIKHDSQEILLSVRSNKMILEEEISNTAKLNAPPPPAPNYLVQPPTPDSMMLPKIKYERFDGDKKKWILFWNRFKPIHTSKNFADVDKLNFLIGLLDGPAKRIFKSIDDYDELKRDSDSIVDSRKCFDKAESILKQLETHGEDVDQKSLQTRWEKYLIPPWLYEGCLMKLDSNDKLSSFRKEAEKFLSIKEKVGERTNESSTTTYCNVVKGENAKDKRKNRKSNDKKKDVKDDKDKKDPKCLFCGEKHYSRECQKYATVEERKKFLDEQKKCHRCFRKNHKTKDCNTKRKCYNCKESHNTVLCPDVTPKMKSAKTNVVTAESLPEPAKFDERDATSTLTAAATVERKEIVLPIIEAPVANPKIKSFSNAPLLMDSAKLINLETFNCDQPQIKRSKVYSLLVKFKNGETEVIRLHGIERITRKLTMALPAEFDEVKFKNVIPPILIGGEYFWRFFYAKKMASGYYLAKTKFGDIICGQGPAVTSTTVSTLSIQSKVLEAIDQLEKKVEFQWQYEAAGIFDDPQKSERQIVDEFFLKNFRINSDGKYIVRLPWNSDSPSLNDHKLLCYYRLKSLITSLKAKEKLHILFDAFNDHITRGFVEYVTPEMDKKCTLKHFMPYHIIEKDSATTPFRVVFDCSASMGPNDPSLNKNLYSGPPKMPDMVGMMARFRCYIVVVIADIAKAFMQIILDERDRDVFRFLVLVDPKKESCFIGTSC</sequence>
<dbReference type="InterPro" id="IPR008737">
    <property type="entry name" value="DUF1758"/>
</dbReference>
<feature type="coiled-coil region" evidence="1">
    <location>
        <begin position="8"/>
        <end position="71"/>
    </location>
</feature>
<organism evidence="4 5">
    <name type="scientific">Panagrolaimus superbus</name>
    <dbReference type="NCBI Taxonomy" id="310955"/>
    <lineage>
        <taxon>Eukaryota</taxon>
        <taxon>Metazoa</taxon>
        <taxon>Ecdysozoa</taxon>
        <taxon>Nematoda</taxon>
        <taxon>Chromadorea</taxon>
        <taxon>Rhabditida</taxon>
        <taxon>Tylenchina</taxon>
        <taxon>Panagrolaimomorpha</taxon>
        <taxon>Panagrolaimoidea</taxon>
        <taxon>Panagrolaimidae</taxon>
        <taxon>Panagrolaimus</taxon>
    </lineage>
</organism>
<dbReference type="SUPFAM" id="SSF56672">
    <property type="entry name" value="DNA/RNA polymerases"/>
    <property type="match status" value="1"/>
</dbReference>
<evidence type="ECO:0000256" key="2">
    <source>
        <dbReference type="SAM" id="MobiDB-lite"/>
    </source>
</evidence>
<feature type="domain" description="DUF1758" evidence="3">
    <location>
        <begin position="473"/>
        <end position="571"/>
    </location>
</feature>
<proteinExistence type="predicted"/>
<evidence type="ECO:0000256" key="1">
    <source>
        <dbReference type="SAM" id="Coils"/>
    </source>
</evidence>